<keyword evidence="2" id="KW-1185">Reference proteome</keyword>
<dbReference type="InterPro" id="IPR029058">
    <property type="entry name" value="AB_hydrolase_fold"/>
</dbReference>
<gene>
    <name evidence="1" type="ORF">QQX03_05480</name>
</gene>
<dbReference type="EMBL" id="CP127221">
    <property type="protein sequence ID" value="WIW96548.1"/>
    <property type="molecule type" value="Genomic_DNA"/>
</dbReference>
<dbReference type="Gene3D" id="3.40.50.1820">
    <property type="entry name" value="alpha/beta hydrolase"/>
    <property type="match status" value="1"/>
</dbReference>
<evidence type="ECO:0000313" key="1">
    <source>
        <dbReference type="EMBL" id="WIW96548.1"/>
    </source>
</evidence>
<dbReference type="Proteomes" id="UP001231445">
    <property type="component" value="Chromosome"/>
</dbReference>
<dbReference type="SUPFAM" id="SSF53474">
    <property type="entry name" value="alpha/beta-Hydrolases"/>
    <property type="match status" value="1"/>
</dbReference>
<name>A0A9Y2F5S3_9SPHN</name>
<proteinExistence type="predicted"/>
<organism evidence="1 2">
    <name type="scientific">Altererythrobacter rubellus</name>
    <dbReference type="NCBI Taxonomy" id="2173831"/>
    <lineage>
        <taxon>Bacteria</taxon>
        <taxon>Pseudomonadati</taxon>
        <taxon>Pseudomonadota</taxon>
        <taxon>Alphaproteobacteria</taxon>
        <taxon>Sphingomonadales</taxon>
        <taxon>Erythrobacteraceae</taxon>
        <taxon>Altererythrobacter</taxon>
    </lineage>
</organism>
<accession>A0A9Y2F5S3</accession>
<dbReference type="KEGG" id="arue:QQX03_05480"/>
<sequence length="51" mass="5397">MPPAAKPAVVARAPNLTTVDLDGGTHYLQEDHPHTIGENLATWINGLPAQP</sequence>
<evidence type="ECO:0008006" key="3">
    <source>
        <dbReference type="Google" id="ProtNLM"/>
    </source>
</evidence>
<evidence type="ECO:0000313" key="2">
    <source>
        <dbReference type="Proteomes" id="UP001231445"/>
    </source>
</evidence>
<protein>
    <recommendedName>
        <fullName evidence="3">Alpha/beta hydrolase</fullName>
    </recommendedName>
</protein>
<reference evidence="1 2" key="1">
    <citation type="submission" date="2023-06" db="EMBL/GenBank/DDBJ databases">
        <title>Altererythrobacter rubellus NBRC 112769 genome.</title>
        <authorList>
            <person name="Zhang K."/>
        </authorList>
    </citation>
    <scope>NUCLEOTIDE SEQUENCE [LARGE SCALE GENOMIC DNA]</scope>
    <source>
        <strain evidence="1 2">NBRC 112769</strain>
    </source>
</reference>
<dbReference type="AlphaFoldDB" id="A0A9Y2F5S3"/>
<dbReference type="RefSeq" id="WP_285976854.1">
    <property type="nucleotide sequence ID" value="NZ_CP127221.1"/>
</dbReference>